<evidence type="ECO:0000259" key="1">
    <source>
        <dbReference type="Pfam" id="PF13628"/>
    </source>
</evidence>
<dbReference type="EMBL" id="JAPFQI010000001">
    <property type="protein sequence ID" value="MCW8084371.1"/>
    <property type="molecule type" value="Genomic_DNA"/>
</dbReference>
<accession>A0ABT3NQE0</accession>
<dbReference type="RefSeq" id="WP_301587971.1">
    <property type="nucleotide sequence ID" value="NZ_JAPFQI010000001.1"/>
</dbReference>
<dbReference type="Pfam" id="PF13628">
    <property type="entry name" value="DUF4142"/>
    <property type="match status" value="1"/>
</dbReference>
<dbReference type="InterPro" id="IPR025419">
    <property type="entry name" value="DUF4142"/>
</dbReference>
<dbReference type="Proteomes" id="UP001526430">
    <property type="component" value="Unassembled WGS sequence"/>
</dbReference>
<sequence>MLQRRNAGLALMGGALFLPTIVRAQGAMEMRTAALSAGTASLQSAQSGLRRASNPAVRQFAQLEAEEQMAAMEAMRMAGVTIPQTVSVPAEKMQAMQRMESMSGTEFDRAFLQSQLEGHQELLRIHSSIAQSGTSTEERIIGTMAVPAIKSHIATIEMLMTQQRG</sequence>
<protein>
    <submittedName>
        <fullName evidence="2">DUF4142 domain-containing protein</fullName>
    </submittedName>
</protein>
<proteinExistence type="predicted"/>
<reference evidence="2 3" key="1">
    <citation type="submission" date="2022-10" db="EMBL/GenBank/DDBJ databases">
        <title>Roseococcus glaciei nov., sp. nov., isolated from glacier.</title>
        <authorList>
            <person name="Liu Q."/>
            <person name="Xin Y.-H."/>
        </authorList>
    </citation>
    <scope>NUCLEOTIDE SEQUENCE [LARGE SCALE GENOMIC DNA]</scope>
    <source>
        <strain evidence="2 3">MDT2-1-1</strain>
    </source>
</reference>
<evidence type="ECO:0000313" key="3">
    <source>
        <dbReference type="Proteomes" id="UP001526430"/>
    </source>
</evidence>
<gene>
    <name evidence="2" type="ORF">OF850_01915</name>
</gene>
<feature type="domain" description="DUF4142" evidence="1">
    <location>
        <begin position="32"/>
        <end position="159"/>
    </location>
</feature>
<dbReference type="Gene3D" id="1.20.1260.10">
    <property type="match status" value="1"/>
</dbReference>
<dbReference type="InterPro" id="IPR012347">
    <property type="entry name" value="Ferritin-like"/>
</dbReference>
<name>A0ABT3NQE0_9PROT</name>
<organism evidence="2 3">
    <name type="scientific">Sabulicella glaciei</name>
    <dbReference type="NCBI Taxonomy" id="2984948"/>
    <lineage>
        <taxon>Bacteria</taxon>
        <taxon>Pseudomonadati</taxon>
        <taxon>Pseudomonadota</taxon>
        <taxon>Alphaproteobacteria</taxon>
        <taxon>Acetobacterales</taxon>
        <taxon>Acetobacteraceae</taxon>
        <taxon>Sabulicella</taxon>
    </lineage>
</organism>
<evidence type="ECO:0000313" key="2">
    <source>
        <dbReference type="EMBL" id="MCW8084371.1"/>
    </source>
</evidence>
<keyword evidence="3" id="KW-1185">Reference proteome</keyword>
<comment type="caution">
    <text evidence="2">The sequence shown here is derived from an EMBL/GenBank/DDBJ whole genome shotgun (WGS) entry which is preliminary data.</text>
</comment>